<feature type="transmembrane region" description="Helical" evidence="1">
    <location>
        <begin position="53"/>
        <end position="75"/>
    </location>
</feature>
<sequence length="111" mass="11846">MDLPSGADLAGIRDGLSAGPWSRAVVVVIVAVVHTFLIRRLRAGRRGAWRRVLLRAVVGIAGIGYLVLSGQYPVWVRAEQIVQGLVLLGLLWAATRPAVRALFARPAVSAA</sequence>
<evidence type="ECO:0000313" key="2">
    <source>
        <dbReference type="EMBL" id="MFD1236840.1"/>
    </source>
</evidence>
<comment type="caution">
    <text evidence="2">The sequence shown here is derived from an EMBL/GenBank/DDBJ whole genome shotgun (WGS) entry which is preliminary data.</text>
</comment>
<dbReference type="Proteomes" id="UP001597182">
    <property type="component" value="Unassembled WGS sequence"/>
</dbReference>
<evidence type="ECO:0000313" key="3">
    <source>
        <dbReference type="Proteomes" id="UP001597182"/>
    </source>
</evidence>
<dbReference type="EMBL" id="JBHTMB010000245">
    <property type="protein sequence ID" value="MFD1236840.1"/>
    <property type="molecule type" value="Genomic_DNA"/>
</dbReference>
<feature type="transmembrane region" description="Helical" evidence="1">
    <location>
        <begin position="20"/>
        <end position="41"/>
    </location>
</feature>
<organism evidence="2 3">
    <name type="scientific">Pseudonocardia benzenivorans</name>
    <dbReference type="NCBI Taxonomy" id="228005"/>
    <lineage>
        <taxon>Bacteria</taxon>
        <taxon>Bacillati</taxon>
        <taxon>Actinomycetota</taxon>
        <taxon>Actinomycetes</taxon>
        <taxon>Pseudonocardiales</taxon>
        <taxon>Pseudonocardiaceae</taxon>
        <taxon>Pseudonocardia</taxon>
    </lineage>
</organism>
<evidence type="ECO:0000256" key="1">
    <source>
        <dbReference type="SAM" id="Phobius"/>
    </source>
</evidence>
<dbReference type="RefSeq" id="WP_013672735.1">
    <property type="nucleotide sequence ID" value="NZ_BAABKS010000088.1"/>
</dbReference>
<accession>A0ABW3VR86</accession>
<proteinExistence type="predicted"/>
<keyword evidence="1" id="KW-0472">Membrane</keyword>
<protein>
    <recommendedName>
        <fullName evidence="4">3TM holin</fullName>
    </recommendedName>
</protein>
<keyword evidence="3" id="KW-1185">Reference proteome</keyword>
<keyword evidence="1" id="KW-1133">Transmembrane helix</keyword>
<gene>
    <name evidence="2" type="ORF">ACFQ34_26430</name>
</gene>
<keyword evidence="1" id="KW-0812">Transmembrane</keyword>
<reference evidence="3" key="1">
    <citation type="journal article" date="2019" name="Int. J. Syst. Evol. Microbiol.">
        <title>The Global Catalogue of Microorganisms (GCM) 10K type strain sequencing project: providing services to taxonomists for standard genome sequencing and annotation.</title>
        <authorList>
            <consortium name="The Broad Institute Genomics Platform"/>
            <consortium name="The Broad Institute Genome Sequencing Center for Infectious Disease"/>
            <person name="Wu L."/>
            <person name="Ma J."/>
        </authorList>
    </citation>
    <scope>NUCLEOTIDE SEQUENCE [LARGE SCALE GENOMIC DNA]</scope>
    <source>
        <strain evidence="3">CCUG 49018</strain>
    </source>
</reference>
<evidence type="ECO:0008006" key="4">
    <source>
        <dbReference type="Google" id="ProtNLM"/>
    </source>
</evidence>
<feature type="transmembrane region" description="Helical" evidence="1">
    <location>
        <begin position="81"/>
        <end position="99"/>
    </location>
</feature>
<name>A0ABW3VR86_9PSEU</name>